<evidence type="ECO:0000313" key="1">
    <source>
        <dbReference type="EMBL" id="KAJ3810200.1"/>
    </source>
</evidence>
<name>A0ACC1TZK0_9AGAR</name>
<evidence type="ECO:0000313" key="2">
    <source>
        <dbReference type="Proteomes" id="UP001163835"/>
    </source>
</evidence>
<proteinExistence type="predicted"/>
<protein>
    <submittedName>
        <fullName evidence="1">Uncharacterized protein</fullName>
    </submittedName>
</protein>
<sequence>DEDGLVFWTYILQSLDILTHHGMSDEETGYDEDNNEEPFKYVFDLDYCHPAFSPLFQHVNNTPALYPDFFCPTGTKRLKRVSTQLPVARASVHQKLPSSFLREGY</sequence>
<dbReference type="EMBL" id="MU795115">
    <property type="protein sequence ID" value="KAJ3810200.1"/>
    <property type="molecule type" value="Genomic_DNA"/>
</dbReference>
<dbReference type="Proteomes" id="UP001163835">
    <property type="component" value="Unassembled WGS sequence"/>
</dbReference>
<keyword evidence="2" id="KW-1185">Reference proteome</keyword>
<feature type="non-terminal residue" evidence="1">
    <location>
        <position position="1"/>
    </location>
</feature>
<organism evidence="1 2">
    <name type="scientific">Lentinula aff. lateritia</name>
    <dbReference type="NCBI Taxonomy" id="2804960"/>
    <lineage>
        <taxon>Eukaryota</taxon>
        <taxon>Fungi</taxon>
        <taxon>Dikarya</taxon>
        <taxon>Basidiomycota</taxon>
        <taxon>Agaricomycotina</taxon>
        <taxon>Agaricomycetes</taxon>
        <taxon>Agaricomycetidae</taxon>
        <taxon>Agaricales</taxon>
        <taxon>Marasmiineae</taxon>
        <taxon>Omphalotaceae</taxon>
        <taxon>Lentinula</taxon>
    </lineage>
</organism>
<feature type="non-terminal residue" evidence="1">
    <location>
        <position position="105"/>
    </location>
</feature>
<comment type="caution">
    <text evidence="1">The sequence shown here is derived from an EMBL/GenBank/DDBJ whole genome shotgun (WGS) entry which is preliminary data.</text>
</comment>
<accession>A0ACC1TZK0</accession>
<reference evidence="1" key="1">
    <citation type="submission" date="2022-09" db="EMBL/GenBank/DDBJ databases">
        <title>A Global Phylogenomic Analysis of the Shiitake Genus Lentinula.</title>
        <authorList>
            <consortium name="DOE Joint Genome Institute"/>
            <person name="Sierra-Patev S."/>
            <person name="Min B."/>
            <person name="Naranjo-Ortiz M."/>
            <person name="Looney B."/>
            <person name="Konkel Z."/>
            <person name="Slot J.C."/>
            <person name="Sakamoto Y."/>
            <person name="Steenwyk J.L."/>
            <person name="Rokas A."/>
            <person name="Carro J."/>
            <person name="Camarero S."/>
            <person name="Ferreira P."/>
            <person name="Molpeceres G."/>
            <person name="Ruiz-Duenas F.J."/>
            <person name="Serrano A."/>
            <person name="Henrissat B."/>
            <person name="Drula E."/>
            <person name="Hughes K.W."/>
            <person name="Mata J.L."/>
            <person name="Ishikawa N.K."/>
            <person name="Vargas-Isla R."/>
            <person name="Ushijima S."/>
            <person name="Smith C.A."/>
            <person name="Ahrendt S."/>
            <person name="Andreopoulos W."/>
            <person name="He G."/>
            <person name="Labutti K."/>
            <person name="Lipzen A."/>
            <person name="Ng V."/>
            <person name="Riley R."/>
            <person name="Sandor L."/>
            <person name="Barry K."/>
            <person name="Martinez A.T."/>
            <person name="Xiao Y."/>
            <person name="Gibbons J.G."/>
            <person name="Terashima K."/>
            <person name="Grigoriev I.V."/>
            <person name="Hibbett D.S."/>
        </authorList>
    </citation>
    <scope>NUCLEOTIDE SEQUENCE</scope>
    <source>
        <strain evidence="1">TMI1499</strain>
    </source>
</reference>
<gene>
    <name evidence="1" type="ORF">F5876DRAFT_27124</name>
</gene>